<feature type="domain" description="DUF5867" evidence="2">
    <location>
        <begin position="188"/>
        <end position="451"/>
    </location>
</feature>
<reference evidence="3" key="1">
    <citation type="submission" date="2022-06" db="EMBL/GenBank/DDBJ databases">
        <authorList>
            <person name="Legendre M."/>
            <person name="Claverie J.-M."/>
            <person name="Alempic J.-M."/>
            <person name="Abergel C."/>
        </authorList>
    </citation>
    <scope>NUCLEOTIDE SEQUENCE</scope>
    <source>
        <strain evidence="3">Kuranda</strain>
    </source>
</reference>
<sequence length="656" mass="70217">MHSVESHTRSPSRRQDATPPTTDSLTTRPDNTECHATAAFYQAAAHCTGLPDPPSLSDGIKEAFDVALAQITSTHANEDGGVVVCDGCFALEALARSYGHMAEETLADTSLESISVWLLCAVCAHACAKECPIERARVLRERGDDGPCADLTLCRSADTYALVDGDGGKLCARPALGCSTGLPCNHTERMVGAIKAFVTCLLRADIGRSHVDYMVVCRGPACLLGRALRRKVVGAHTSQTPAPNLSGVALARSAIARNMSTADAHEAVAYMLGLLTSIDASSVDIRDQTCDPALQEAAAILGDPSHPLRSVFLKGLGIMGTDIEDTDHDIGRDDGAPSIDGAIHPQDDLVTRAYEHEPDLFVDILSHADPKAICALARTSRSHYVLIARTLRDDDARGDARLLKRVALSGTVWLQDYSESGMYDPRAYVISPALPDQQALPSLRAITSTCKLVARIEMPREEVRDLILSMGKLAAACALGCGGAVARYLSAIKCDLDPGTAGKRRLADHYTRIARCAGMYASPMLMRIAITAMVRTVAERRARRCRFMPSHQSEVQSLVISAVSGIVRGFALPSTRRRSLPDLPALVDVLCAFLAAVRRDMDAHGFAGEYIFARLRGSFCRAALVVLAPGTSLPMPSARIRLASALFEAARPEPPS</sequence>
<dbReference type="Proteomes" id="UP001185135">
    <property type="component" value="Segment"/>
</dbReference>
<evidence type="ECO:0000256" key="1">
    <source>
        <dbReference type="SAM" id="MobiDB-lite"/>
    </source>
</evidence>
<dbReference type="Pfam" id="PF19185">
    <property type="entry name" value="DUF5867"/>
    <property type="match status" value="1"/>
</dbReference>
<gene>
    <name evidence="3" type="ORF">pkur_cds_661</name>
</gene>
<proteinExistence type="predicted"/>
<evidence type="ECO:0000313" key="4">
    <source>
        <dbReference type="Proteomes" id="UP001185135"/>
    </source>
</evidence>
<evidence type="ECO:0000259" key="2">
    <source>
        <dbReference type="Pfam" id="PF19185"/>
    </source>
</evidence>
<name>A0AA95J6U4_9VIRU</name>
<evidence type="ECO:0000313" key="3">
    <source>
        <dbReference type="EMBL" id="WBR14835.1"/>
    </source>
</evidence>
<dbReference type="InterPro" id="IPR043841">
    <property type="entry name" value="DUF5867"/>
</dbReference>
<dbReference type="EMBL" id="ON887157">
    <property type="protein sequence ID" value="WBR14835.1"/>
    <property type="molecule type" value="Genomic_DNA"/>
</dbReference>
<organism evidence="3 4">
    <name type="scientific">Pandoravirus kuranda</name>
    <dbReference type="NCBI Taxonomy" id="3019033"/>
    <lineage>
        <taxon>Viruses</taxon>
        <taxon>Pandoravirus</taxon>
    </lineage>
</organism>
<protein>
    <recommendedName>
        <fullName evidence="2">DUF5867 domain-containing protein</fullName>
    </recommendedName>
</protein>
<feature type="region of interest" description="Disordered" evidence="1">
    <location>
        <begin position="1"/>
        <end position="30"/>
    </location>
</feature>
<feature type="compositionally biased region" description="Basic and acidic residues" evidence="1">
    <location>
        <begin position="1"/>
        <end position="16"/>
    </location>
</feature>
<feature type="compositionally biased region" description="Polar residues" evidence="1">
    <location>
        <begin position="18"/>
        <end position="29"/>
    </location>
</feature>
<accession>A0AA95J6U4</accession>